<dbReference type="FunFam" id="3.40.50.10140:FF:000001">
    <property type="entry name" value="Toll-like receptor 2"/>
    <property type="match status" value="1"/>
</dbReference>
<reference evidence="15" key="1">
    <citation type="submission" date="2021-03" db="EMBL/GenBank/DDBJ databases">
        <authorList>
            <person name="Bekaert M."/>
        </authorList>
    </citation>
    <scope>NUCLEOTIDE SEQUENCE</scope>
</reference>
<dbReference type="InterPro" id="IPR035897">
    <property type="entry name" value="Toll_tir_struct_dom_sf"/>
</dbReference>
<evidence type="ECO:0000256" key="13">
    <source>
        <dbReference type="SAM" id="Phobius"/>
    </source>
</evidence>
<dbReference type="Gene3D" id="3.40.50.10140">
    <property type="entry name" value="Toll/interleukin-1 receptor homology (TIR) domain"/>
    <property type="match status" value="1"/>
</dbReference>
<dbReference type="Proteomes" id="UP000683360">
    <property type="component" value="Unassembled WGS sequence"/>
</dbReference>
<dbReference type="Pfam" id="PF13676">
    <property type="entry name" value="TIR_2"/>
    <property type="match status" value="1"/>
</dbReference>
<keyword evidence="7" id="KW-0677">Repeat</keyword>
<keyword evidence="5 13" id="KW-0812">Transmembrane</keyword>
<gene>
    <name evidence="15" type="ORF">MEDL_16810</name>
</gene>
<evidence type="ECO:0000256" key="4">
    <source>
        <dbReference type="ARBA" id="ARBA00022614"/>
    </source>
</evidence>
<dbReference type="Pfam" id="PF13855">
    <property type="entry name" value="LRR_8"/>
    <property type="match status" value="2"/>
</dbReference>
<evidence type="ECO:0000313" key="16">
    <source>
        <dbReference type="Proteomes" id="UP000683360"/>
    </source>
</evidence>
<dbReference type="SMART" id="SM00255">
    <property type="entry name" value="TIR"/>
    <property type="match status" value="1"/>
</dbReference>
<feature type="domain" description="TIR" evidence="14">
    <location>
        <begin position="590"/>
        <end position="731"/>
    </location>
</feature>
<dbReference type="InterPro" id="IPR003591">
    <property type="entry name" value="Leu-rich_rpt_typical-subtyp"/>
</dbReference>
<comment type="subcellular location">
    <subcellularLocation>
        <location evidence="1">Membrane</location>
        <topology evidence="1">Single-pass type I membrane protein</topology>
    </subcellularLocation>
</comment>
<keyword evidence="6" id="KW-0732">Signal</keyword>
<evidence type="ECO:0000256" key="6">
    <source>
        <dbReference type="ARBA" id="ARBA00022729"/>
    </source>
</evidence>
<dbReference type="InterPro" id="IPR017241">
    <property type="entry name" value="Toll-like_receptor"/>
</dbReference>
<dbReference type="EMBL" id="CAJPWZ010000882">
    <property type="protein sequence ID" value="CAG2202241.1"/>
    <property type="molecule type" value="Genomic_DNA"/>
</dbReference>
<name>A0A8S3R0H0_MYTED</name>
<dbReference type="GO" id="GO:0002224">
    <property type="term" value="P:toll-like receptor signaling pathway"/>
    <property type="evidence" value="ECO:0007669"/>
    <property type="project" value="InterPro"/>
</dbReference>
<dbReference type="GO" id="GO:0045087">
    <property type="term" value="P:innate immune response"/>
    <property type="evidence" value="ECO:0007669"/>
    <property type="project" value="UniProtKB-KW"/>
</dbReference>
<comment type="similarity">
    <text evidence="2">Belongs to the Toll-like receptor family.</text>
</comment>
<feature type="transmembrane region" description="Helical" evidence="13">
    <location>
        <begin position="536"/>
        <end position="561"/>
    </location>
</feature>
<evidence type="ECO:0000256" key="1">
    <source>
        <dbReference type="ARBA" id="ARBA00004479"/>
    </source>
</evidence>
<dbReference type="InterPro" id="IPR001611">
    <property type="entry name" value="Leu-rich_rpt"/>
</dbReference>
<dbReference type="InterPro" id="IPR000157">
    <property type="entry name" value="TIR_dom"/>
</dbReference>
<evidence type="ECO:0000256" key="5">
    <source>
        <dbReference type="ARBA" id="ARBA00022692"/>
    </source>
</evidence>
<evidence type="ECO:0000256" key="8">
    <source>
        <dbReference type="ARBA" id="ARBA00022859"/>
    </source>
</evidence>
<sequence>MSIVRALHEKSLNQQRTMMVTAIVNFLCVLICLGAKMDIDLKLSSVCIFNTQCQCFNATGTSQLHVDCANGKLMEIPDVPRNVYTLNLQHNCIKEIEDNVFQNLTNLSLLDLSYNKINLLKLHSFKGLGKLKVLNLNDNPIAYTMFPNGAFIPLISLKHLCIKSTTKRVGKRTKVISDKTMSDLKTLEKLELDVPIQSATHIIFGDGYKYLKHLSSLNIGRCYYPVYIDAKTFQFLPRLTNISFDNQCKMFIILGGHQSLQSIRQLYVHSLVLELVQDLLHFNSLTNELKLTPLETLSFENTFSGSFEYYPWNPISLNLKNSSLKYLRMSDNRLGESFPPSKLYAPPPSLQELNLSSNKLEKFALDLVNIRNLSLQNNYLGRFLSTRSYKMSSKYSRLEIIDLSMNGIEKLAFILFKGQPNLKYINLNDNKLQKVTFDVSQLKSLQYLDLSSNNFTTLDGKAMAMFDGLSKNTHFTVNLQKNALRCTCNTLPFLKWISKTKVDLLLNEKCNLEDGTGFSFYPINSLIQQVQKGCTAYTTLVIALSVGLAVMLTVIVLALVYKYRWKLRYMFYLAKSKHYGYKASTDDGEYTYDAFISYCDDDKAFVLKDCIANLETEGNAKLCVHQRDFLPGQEITVNITNAIHDSRKTVCIITRKFFESHYCMFEFNMARMENIYSRDGRNIIFLVFLEQIQPREMPLMMLELIEKQSYIEYPNDVEGNIVFWDKIQEAIHS</sequence>
<dbReference type="SUPFAM" id="SSF52058">
    <property type="entry name" value="L domain-like"/>
    <property type="match status" value="1"/>
</dbReference>
<evidence type="ECO:0000256" key="2">
    <source>
        <dbReference type="ARBA" id="ARBA00009634"/>
    </source>
</evidence>
<organism evidence="15 16">
    <name type="scientific">Mytilus edulis</name>
    <name type="common">Blue mussel</name>
    <dbReference type="NCBI Taxonomy" id="6550"/>
    <lineage>
        <taxon>Eukaryota</taxon>
        <taxon>Metazoa</taxon>
        <taxon>Spiralia</taxon>
        <taxon>Lophotrochozoa</taxon>
        <taxon>Mollusca</taxon>
        <taxon>Bivalvia</taxon>
        <taxon>Autobranchia</taxon>
        <taxon>Pteriomorphia</taxon>
        <taxon>Mytilida</taxon>
        <taxon>Mytiloidea</taxon>
        <taxon>Mytilidae</taxon>
        <taxon>Mytilinae</taxon>
        <taxon>Mytilus</taxon>
    </lineage>
</organism>
<accession>A0A8S3R0H0</accession>
<evidence type="ECO:0000256" key="7">
    <source>
        <dbReference type="ARBA" id="ARBA00022737"/>
    </source>
</evidence>
<keyword evidence="9 13" id="KW-1133">Transmembrane helix</keyword>
<dbReference type="PIRSF" id="PIRSF037595">
    <property type="entry name" value="Toll-like_receptor"/>
    <property type="match status" value="1"/>
</dbReference>
<keyword evidence="8" id="KW-0391">Immunity</keyword>
<dbReference type="PANTHER" id="PTHR24365:SF541">
    <property type="entry name" value="PROTEIN TOLL-RELATED"/>
    <property type="match status" value="1"/>
</dbReference>
<keyword evidence="16" id="KW-1185">Reference proteome</keyword>
<dbReference type="SUPFAM" id="SSF52200">
    <property type="entry name" value="Toll/Interleukin receptor TIR domain"/>
    <property type="match status" value="1"/>
</dbReference>
<keyword evidence="11" id="KW-0675">Receptor</keyword>
<dbReference type="SUPFAM" id="SSF52047">
    <property type="entry name" value="RNI-like"/>
    <property type="match status" value="1"/>
</dbReference>
<proteinExistence type="inferred from homology"/>
<evidence type="ECO:0000256" key="10">
    <source>
        <dbReference type="ARBA" id="ARBA00023136"/>
    </source>
</evidence>
<dbReference type="AlphaFoldDB" id="A0A8S3R0H0"/>
<keyword evidence="10 13" id="KW-0472">Membrane</keyword>
<dbReference type="OrthoDB" id="6110323at2759"/>
<dbReference type="SMART" id="SM00369">
    <property type="entry name" value="LRR_TYP"/>
    <property type="match status" value="5"/>
</dbReference>
<dbReference type="Gene3D" id="3.80.10.10">
    <property type="entry name" value="Ribonuclease Inhibitor"/>
    <property type="match status" value="2"/>
</dbReference>
<evidence type="ECO:0000313" key="15">
    <source>
        <dbReference type="EMBL" id="CAG2202241.1"/>
    </source>
</evidence>
<dbReference type="InterPro" id="IPR032675">
    <property type="entry name" value="LRR_dom_sf"/>
</dbReference>
<evidence type="ECO:0000256" key="11">
    <source>
        <dbReference type="ARBA" id="ARBA00023170"/>
    </source>
</evidence>
<keyword evidence="12" id="KW-0325">Glycoprotein</keyword>
<evidence type="ECO:0000256" key="3">
    <source>
        <dbReference type="ARBA" id="ARBA00022588"/>
    </source>
</evidence>
<evidence type="ECO:0000259" key="14">
    <source>
        <dbReference type="PROSITE" id="PS50104"/>
    </source>
</evidence>
<protein>
    <recommendedName>
        <fullName evidence="14">TIR domain-containing protein</fullName>
    </recommendedName>
</protein>
<dbReference type="PROSITE" id="PS50104">
    <property type="entry name" value="TIR"/>
    <property type="match status" value="1"/>
</dbReference>
<comment type="caution">
    <text evidence="15">The sequence shown here is derived from an EMBL/GenBank/DDBJ whole genome shotgun (WGS) entry which is preliminary data.</text>
</comment>
<dbReference type="PROSITE" id="PS51450">
    <property type="entry name" value="LRR"/>
    <property type="match status" value="2"/>
</dbReference>
<evidence type="ECO:0000256" key="12">
    <source>
        <dbReference type="ARBA" id="ARBA00023180"/>
    </source>
</evidence>
<dbReference type="GO" id="GO:0004888">
    <property type="term" value="F:transmembrane signaling receptor activity"/>
    <property type="evidence" value="ECO:0007669"/>
    <property type="project" value="InterPro"/>
</dbReference>
<evidence type="ECO:0000256" key="9">
    <source>
        <dbReference type="ARBA" id="ARBA00022989"/>
    </source>
</evidence>
<keyword evidence="4" id="KW-0433">Leucine-rich repeat</keyword>
<dbReference type="PRINTS" id="PR01537">
    <property type="entry name" value="INTRLKN1R1F"/>
</dbReference>
<dbReference type="GO" id="GO:0005886">
    <property type="term" value="C:plasma membrane"/>
    <property type="evidence" value="ECO:0007669"/>
    <property type="project" value="TreeGrafter"/>
</dbReference>
<dbReference type="PANTHER" id="PTHR24365">
    <property type="entry name" value="TOLL-LIKE RECEPTOR"/>
    <property type="match status" value="1"/>
</dbReference>
<keyword evidence="3" id="KW-0399">Innate immunity</keyword>